<dbReference type="KEGG" id="dalk:DSCA_20430"/>
<dbReference type="AlphaFoldDB" id="A0A5K7YHR9"/>
<evidence type="ECO:0000256" key="5">
    <source>
        <dbReference type="ARBA" id="ARBA00022777"/>
    </source>
</evidence>
<dbReference type="SMART" id="SM00387">
    <property type="entry name" value="HATPase_c"/>
    <property type="match status" value="1"/>
</dbReference>
<feature type="domain" description="Histidine kinase" evidence="7">
    <location>
        <begin position="473"/>
        <end position="696"/>
    </location>
</feature>
<dbReference type="RefSeq" id="WP_155316305.1">
    <property type="nucleotide sequence ID" value="NZ_AP021874.1"/>
</dbReference>
<dbReference type="Proteomes" id="UP000427906">
    <property type="component" value="Chromosome"/>
</dbReference>
<dbReference type="InterPro" id="IPR003018">
    <property type="entry name" value="GAF"/>
</dbReference>
<evidence type="ECO:0000256" key="1">
    <source>
        <dbReference type="ARBA" id="ARBA00000085"/>
    </source>
</evidence>
<dbReference type="Pfam" id="PF02518">
    <property type="entry name" value="HATPase_c"/>
    <property type="match status" value="1"/>
</dbReference>
<dbReference type="EMBL" id="AP021874">
    <property type="protein sequence ID" value="BBO68113.1"/>
    <property type="molecule type" value="Genomic_DNA"/>
</dbReference>
<proteinExistence type="predicted"/>
<protein>
    <recommendedName>
        <fullName evidence="2">histidine kinase</fullName>
        <ecNumber evidence="2">2.7.13.3</ecNumber>
    </recommendedName>
</protein>
<dbReference type="SUPFAM" id="SSF55781">
    <property type="entry name" value="GAF domain-like"/>
    <property type="match status" value="1"/>
</dbReference>
<dbReference type="SUPFAM" id="SSF55874">
    <property type="entry name" value="ATPase domain of HSP90 chaperone/DNA topoisomerase II/histidine kinase"/>
    <property type="match status" value="1"/>
</dbReference>
<dbReference type="OrthoDB" id="9806821at2"/>
<dbReference type="PROSITE" id="PS50110">
    <property type="entry name" value="RESPONSE_REGULATORY"/>
    <property type="match status" value="1"/>
</dbReference>
<evidence type="ECO:0000313" key="11">
    <source>
        <dbReference type="EMBL" id="BBO68113.1"/>
    </source>
</evidence>
<organism evidence="11 12">
    <name type="scientific">Desulfosarcina alkanivorans</name>
    <dbReference type="NCBI Taxonomy" id="571177"/>
    <lineage>
        <taxon>Bacteria</taxon>
        <taxon>Pseudomonadati</taxon>
        <taxon>Thermodesulfobacteriota</taxon>
        <taxon>Desulfobacteria</taxon>
        <taxon>Desulfobacterales</taxon>
        <taxon>Desulfosarcinaceae</taxon>
        <taxon>Desulfosarcina</taxon>
    </lineage>
</organism>
<evidence type="ECO:0000256" key="3">
    <source>
        <dbReference type="ARBA" id="ARBA00022553"/>
    </source>
</evidence>
<dbReference type="InterPro" id="IPR001789">
    <property type="entry name" value="Sig_transdc_resp-reg_receiver"/>
</dbReference>
<feature type="domain" description="PAC" evidence="10">
    <location>
        <begin position="284"/>
        <end position="334"/>
    </location>
</feature>
<dbReference type="SUPFAM" id="SSF47384">
    <property type="entry name" value="Homodimeric domain of signal transducing histidine kinase"/>
    <property type="match status" value="1"/>
</dbReference>
<evidence type="ECO:0000256" key="4">
    <source>
        <dbReference type="ARBA" id="ARBA00022679"/>
    </source>
</evidence>
<keyword evidence="4" id="KW-0808">Transferase</keyword>
<dbReference type="InterPro" id="IPR036890">
    <property type="entry name" value="HATPase_C_sf"/>
</dbReference>
<accession>A0A5K7YHR9</accession>
<dbReference type="SMART" id="SM00091">
    <property type="entry name" value="PAS"/>
    <property type="match status" value="2"/>
</dbReference>
<keyword evidence="5" id="KW-0418">Kinase</keyword>
<dbReference type="Gene3D" id="3.30.565.10">
    <property type="entry name" value="Histidine kinase-like ATPase, C-terminal domain"/>
    <property type="match status" value="1"/>
</dbReference>
<dbReference type="InterPro" id="IPR029016">
    <property type="entry name" value="GAF-like_dom_sf"/>
</dbReference>
<evidence type="ECO:0000259" key="10">
    <source>
        <dbReference type="PROSITE" id="PS50113"/>
    </source>
</evidence>
<dbReference type="InterPro" id="IPR000014">
    <property type="entry name" value="PAS"/>
</dbReference>
<keyword evidence="12" id="KW-1185">Reference proteome</keyword>
<feature type="domain" description="PAS" evidence="9">
    <location>
        <begin position="209"/>
        <end position="293"/>
    </location>
</feature>
<feature type="domain" description="PAS" evidence="9">
    <location>
        <begin position="338"/>
        <end position="374"/>
    </location>
</feature>
<evidence type="ECO:0000256" key="2">
    <source>
        <dbReference type="ARBA" id="ARBA00012438"/>
    </source>
</evidence>
<dbReference type="Pfam" id="PF13426">
    <property type="entry name" value="PAS_9"/>
    <property type="match status" value="1"/>
</dbReference>
<dbReference type="Gene3D" id="3.30.450.40">
    <property type="match status" value="1"/>
</dbReference>
<dbReference type="Gene3D" id="1.10.287.130">
    <property type="match status" value="1"/>
</dbReference>
<dbReference type="InterPro" id="IPR003661">
    <property type="entry name" value="HisK_dim/P_dom"/>
</dbReference>
<dbReference type="InterPro" id="IPR011006">
    <property type="entry name" value="CheY-like_superfamily"/>
</dbReference>
<dbReference type="Pfam" id="PF00512">
    <property type="entry name" value="HisKA"/>
    <property type="match status" value="1"/>
</dbReference>
<dbReference type="PANTHER" id="PTHR43065">
    <property type="entry name" value="SENSOR HISTIDINE KINASE"/>
    <property type="match status" value="1"/>
</dbReference>
<evidence type="ECO:0000313" key="12">
    <source>
        <dbReference type="Proteomes" id="UP000427906"/>
    </source>
</evidence>
<dbReference type="Pfam" id="PF13188">
    <property type="entry name" value="PAS_8"/>
    <property type="match status" value="1"/>
</dbReference>
<dbReference type="PANTHER" id="PTHR43065:SF42">
    <property type="entry name" value="TWO-COMPONENT SENSOR PPRA"/>
    <property type="match status" value="1"/>
</dbReference>
<dbReference type="InterPro" id="IPR004358">
    <property type="entry name" value="Sig_transdc_His_kin-like_C"/>
</dbReference>
<dbReference type="Gene3D" id="3.30.450.20">
    <property type="entry name" value="PAS domain"/>
    <property type="match status" value="2"/>
</dbReference>
<dbReference type="SMART" id="SM00065">
    <property type="entry name" value="GAF"/>
    <property type="match status" value="1"/>
</dbReference>
<dbReference type="CDD" id="cd00130">
    <property type="entry name" value="PAS"/>
    <property type="match status" value="1"/>
</dbReference>
<dbReference type="InterPro" id="IPR036097">
    <property type="entry name" value="HisK_dim/P_sf"/>
</dbReference>
<evidence type="ECO:0000259" key="9">
    <source>
        <dbReference type="PROSITE" id="PS50112"/>
    </source>
</evidence>
<dbReference type="SUPFAM" id="SSF52172">
    <property type="entry name" value="CheY-like"/>
    <property type="match status" value="1"/>
</dbReference>
<dbReference type="Pfam" id="PF01590">
    <property type="entry name" value="GAF"/>
    <property type="match status" value="1"/>
</dbReference>
<dbReference type="InterPro" id="IPR003594">
    <property type="entry name" value="HATPase_dom"/>
</dbReference>
<dbReference type="CDD" id="cd00082">
    <property type="entry name" value="HisKA"/>
    <property type="match status" value="1"/>
</dbReference>
<dbReference type="NCBIfam" id="TIGR00229">
    <property type="entry name" value="sensory_box"/>
    <property type="match status" value="2"/>
</dbReference>
<dbReference type="SMART" id="SM00448">
    <property type="entry name" value="REC"/>
    <property type="match status" value="1"/>
</dbReference>
<dbReference type="InterPro" id="IPR000700">
    <property type="entry name" value="PAS-assoc_C"/>
</dbReference>
<comment type="catalytic activity">
    <reaction evidence="1">
        <text>ATP + protein L-histidine = ADP + protein N-phospho-L-histidine.</text>
        <dbReference type="EC" id="2.7.13.3"/>
    </reaction>
</comment>
<name>A0A5K7YHR9_9BACT</name>
<dbReference type="PROSITE" id="PS50112">
    <property type="entry name" value="PAS"/>
    <property type="match status" value="2"/>
</dbReference>
<dbReference type="Pfam" id="PF00072">
    <property type="entry name" value="Response_reg"/>
    <property type="match status" value="1"/>
</dbReference>
<sequence>MPEKPTYEELARRVQELEQAESERKMVADALVTKASLEKIISEASRRFLTLTELDQSINACLADIGRFCAAGRAYLFQFTSDGDTMNNTHEWCASGVKPEIENLQGLPLDMFPWWMKLLQAGRNIHVKDVAELPPEARTEKEILKAQNIKSVLAVPFMVENRLSGFMGYDNVAATRSWGEKELTPLRTLAEIIGTAVARKQAEKALRESEISFSQLFESAPVPMAYASEVDGYRGTTWNEAWYRTFGYAREEADGRSGNDIGLWVDSSDRSRFLKMAHGQNDVTDFETLLRRRDGAVRNCSLFGRFIDRAGHRLLTAVYLDITDRKQTEEALRFTQFAIDHMADAAFWMTSDARFFYVNQAACRALGYSRDEFVQMTVADIVPDFQMETWSDYWNELRGKRHLVFQTNHRTKGGRVYPVEIHSNFVEVDGREYNCAFARDITDRKRINEEREKLQAQLSQAQKMESVGRLAGGVAHDFNNMLGAILGYTELGMMKVSPADPTHGTLKDIQKAARRSVDLTRQLLTFARKQTVAPKVLDLNETLEGMLKMLRRLIGENIHLAWLPGKDLGRLRIDPSQIEQLLANLCVNARDAIHDTGKIIVKTAAVTLDEADCAGHMGMVPGEYVLLAVSDNGCGMDAETLSHLFEPFFTTKEVGKGTGLGLATVYGMVKQNNGFIDVHSEPGQGTTFRIYLPRNTTENGPKTKKDAAPPALHGRETILLVEDEPMILDITMKMLERQGYTVRTAATPGEAIRLAREHAGEIQLLMTDVVMPEMNGRDLAKNLLSLYPNLKRLFMSGYTADVIAHHGVLDEGVQFIQKPFSMQTLAVKVREVLDGTK</sequence>
<dbReference type="SMART" id="SM00388">
    <property type="entry name" value="HisKA"/>
    <property type="match status" value="1"/>
</dbReference>
<feature type="modified residue" description="4-aspartylphosphate" evidence="6">
    <location>
        <position position="768"/>
    </location>
</feature>
<dbReference type="GO" id="GO:0000155">
    <property type="term" value="F:phosphorelay sensor kinase activity"/>
    <property type="evidence" value="ECO:0007669"/>
    <property type="project" value="InterPro"/>
</dbReference>
<evidence type="ECO:0000259" key="8">
    <source>
        <dbReference type="PROSITE" id="PS50110"/>
    </source>
</evidence>
<keyword evidence="3 6" id="KW-0597">Phosphoprotein</keyword>
<evidence type="ECO:0000256" key="6">
    <source>
        <dbReference type="PROSITE-ProRule" id="PRU00169"/>
    </source>
</evidence>
<dbReference type="PROSITE" id="PS50113">
    <property type="entry name" value="PAC"/>
    <property type="match status" value="1"/>
</dbReference>
<dbReference type="PRINTS" id="PR00344">
    <property type="entry name" value="BCTRLSENSOR"/>
</dbReference>
<dbReference type="Gene3D" id="3.40.50.2300">
    <property type="match status" value="1"/>
</dbReference>
<dbReference type="InterPro" id="IPR005467">
    <property type="entry name" value="His_kinase_dom"/>
</dbReference>
<evidence type="ECO:0000259" key="7">
    <source>
        <dbReference type="PROSITE" id="PS50109"/>
    </source>
</evidence>
<gene>
    <name evidence="11" type="ORF">DSCA_20430</name>
</gene>
<reference evidence="11 12" key="1">
    <citation type="submission" date="2019-11" db="EMBL/GenBank/DDBJ databases">
        <title>Comparative genomics of hydrocarbon-degrading Desulfosarcina strains.</title>
        <authorList>
            <person name="Watanabe M."/>
            <person name="Kojima H."/>
            <person name="Fukui M."/>
        </authorList>
    </citation>
    <scope>NUCLEOTIDE SEQUENCE [LARGE SCALE GENOMIC DNA]</scope>
    <source>
        <strain evidence="11 12">PL12</strain>
    </source>
</reference>
<dbReference type="EC" id="2.7.13.3" evidence="2"/>
<dbReference type="PROSITE" id="PS50109">
    <property type="entry name" value="HIS_KIN"/>
    <property type="match status" value="1"/>
</dbReference>
<dbReference type="SUPFAM" id="SSF55785">
    <property type="entry name" value="PYP-like sensor domain (PAS domain)"/>
    <property type="match status" value="2"/>
</dbReference>
<feature type="domain" description="Response regulatory" evidence="8">
    <location>
        <begin position="717"/>
        <end position="833"/>
    </location>
</feature>
<dbReference type="InterPro" id="IPR035965">
    <property type="entry name" value="PAS-like_dom_sf"/>
</dbReference>